<dbReference type="STRING" id="1391627.SAMN05216464_10144"/>
<organism evidence="2 3">
    <name type="scientific">Mucilaginibacter pineti</name>
    <dbReference type="NCBI Taxonomy" id="1391627"/>
    <lineage>
        <taxon>Bacteria</taxon>
        <taxon>Pseudomonadati</taxon>
        <taxon>Bacteroidota</taxon>
        <taxon>Sphingobacteriia</taxon>
        <taxon>Sphingobacteriales</taxon>
        <taxon>Sphingobacteriaceae</taxon>
        <taxon>Mucilaginibacter</taxon>
    </lineage>
</organism>
<keyword evidence="1" id="KW-0732">Signal</keyword>
<keyword evidence="3" id="KW-1185">Reference proteome</keyword>
<evidence type="ECO:0008006" key="4">
    <source>
        <dbReference type="Google" id="ProtNLM"/>
    </source>
</evidence>
<dbReference type="Proteomes" id="UP000199072">
    <property type="component" value="Unassembled WGS sequence"/>
</dbReference>
<proteinExistence type="predicted"/>
<evidence type="ECO:0000256" key="1">
    <source>
        <dbReference type="SAM" id="SignalP"/>
    </source>
</evidence>
<dbReference type="SUPFAM" id="SSF56935">
    <property type="entry name" value="Porins"/>
    <property type="match status" value="1"/>
</dbReference>
<accession>A0A1G6STN8</accession>
<name>A0A1G6STN8_9SPHI</name>
<evidence type="ECO:0000313" key="3">
    <source>
        <dbReference type="Proteomes" id="UP000199072"/>
    </source>
</evidence>
<protein>
    <recommendedName>
        <fullName evidence="4">Phosphate-selective porin O and P</fullName>
    </recommendedName>
</protein>
<gene>
    <name evidence="2" type="ORF">SAMN05216464_10144</name>
</gene>
<evidence type="ECO:0000313" key="2">
    <source>
        <dbReference type="EMBL" id="SDD20148.1"/>
    </source>
</evidence>
<dbReference type="Gene3D" id="2.40.160.10">
    <property type="entry name" value="Porin"/>
    <property type="match status" value="1"/>
</dbReference>
<sequence length="425" mass="47472">MKISTYKYRGRAGCRSLGFCFGLIIYCFTAQAQQQADSTQFLKHTPADTSTRKLNMDALYSRPFLQLGKAPIAIGGYMETNTQYTVTDGATEGFSFQFRRVSIFLSSTIASRIKFLSEIEFEDGGKEISVEYASLDFELHPLLNLRGGIIVNPIGAFNQNHDGPKWDFIDRPISSTTILPATLSEAGFGFYGKQFTGNWVFGYETYLTNGFDDKVIANEENRTSLAAGKGNPEKFEESNSGLPMFTGKIAIRNRKLGEVGLSYMDGVYNKWRDDDGNILDKKRSIRAFAIDFNTSFLKNRINILGEAAKVLVDVPDTYSQQFGSKQWGGFVDVVGTVLQKNILGWDNAKLNIGVRLEYADYNEGKFRETGGNIADDLWSVCPAIAFRPVGTTVIRLNYRRQQQRDILGNPPAKSGVIQFGFATYF</sequence>
<feature type="chain" id="PRO_5011506231" description="Phosphate-selective porin O and P" evidence="1">
    <location>
        <begin position="33"/>
        <end position="425"/>
    </location>
</feature>
<dbReference type="RefSeq" id="WP_205411152.1">
    <property type="nucleotide sequence ID" value="NZ_FNAI01000001.1"/>
</dbReference>
<feature type="signal peptide" evidence="1">
    <location>
        <begin position="1"/>
        <end position="32"/>
    </location>
</feature>
<reference evidence="2 3" key="1">
    <citation type="submission" date="2016-10" db="EMBL/GenBank/DDBJ databases">
        <authorList>
            <person name="de Groot N.N."/>
        </authorList>
    </citation>
    <scope>NUCLEOTIDE SEQUENCE [LARGE SCALE GENOMIC DNA]</scope>
    <source>
        <strain evidence="2 3">47C3B</strain>
    </source>
</reference>
<dbReference type="InterPro" id="IPR023614">
    <property type="entry name" value="Porin_dom_sf"/>
</dbReference>
<dbReference type="EMBL" id="FNAI01000001">
    <property type="protein sequence ID" value="SDD20148.1"/>
    <property type="molecule type" value="Genomic_DNA"/>
</dbReference>
<dbReference type="AlphaFoldDB" id="A0A1G6STN8"/>